<dbReference type="InterPro" id="IPR036875">
    <property type="entry name" value="Znf_CCHC_sf"/>
</dbReference>
<evidence type="ECO:0000313" key="1">
    <source>
        <dbReference type="EMBL" id="KAF6166448.1"/>
    </source>
</evidence>
<sequence>MAPLHEGMEFESIDQARKYYEEYGRKEGFWIKIRTSTKSKPRSDLVTRVRWTQGANKFRVNDSKGLSTDEVQDEALRLSHMCRVATQWACQLAKSEKGYKHYMDVLRKMEEFVDDVENDFENDVENDVILPVEDENLVQDKNLDPKSSQVFLLDPNVSQEDKGGSKVSSTKRIKSGIELSQQKKKRQCKTCLGYGHDSRTCPKNSKKRKKEASPQVGLFLLVIVLATLDNVSGNG</sequence>
<name>A0A7J7NHS5_9MAGN</name>
<dbReference type="EMBL" id="JACGCM010000791">
    <property type="protein sequence ID" value="KAF6166448.1"/>
    <property type="molecule type" value="Genomic_DNA"/>
</dbReference>
<dbReference type="AlphaFoldDB" id="A0A7J7NHS5"/>
<dbReference type="SUPFAM" id="SSF57756">
    <property type="entry name" value="Retrovirus zinc finger-like domains"/>
    <property type="match status" value="1"/>
</dbReference>
<proteinExistence type="predicted"/>
<reference evidence="1 2" key="1">
    <citation type="journal article" date="2020" name="IScience">
        <title>Genome Sequencing of the Endangered Kingdonia uniflora (Circaeasteraceae, Ranunculales) Reveals Potential Mechanisms of Evolutionary Specialization.</title>
        <authorList>
            <person name="Sun Y."/>
            <person name="Deng T."/>
            <person name="Zhang A."/>
            <person name="Moore M.J."/>
            <person name="Landis J.B."/>
            <person name="Lin N."/>
            <person name="Zhang H."/>
            <person name="Zhang X."/>
            <person name="Huang J."/>
            <person name="Zhang X."/>
            <person name="Sun H."/>
            <person name="Wang H."/>
        </authorList>
    </citation>
    <scope>NUCLEOTIDE SEQUENCE [LARGE SCALE GENOMIC DNA]</scope>
    <source>
        <strain evidence="1">TB1705</strain>
        <tissue evidence="1">Leaf</tissue>
    </source>
</reference>
<evidence type="ECO:0000313" key="2">
    <source>
        <dbReference type="Proteomes" id="UP000541444"/>
    </source>
</evidence>
<dbReference type="GO" id="GO:0003676">
    <property type="term" value="F:nucleic acid binding"/>
    <property type="evidence" value="ECO:0007669"/>
    <property type="project" value="InterPro"/>
</dbReference>
<evidence type="ECO:0008006" key="3">
    <source>
        <dbReference type="Google" id="ProtNLM"/>
    </source>
</evidence>
<dbReference type="Proteomes" id="UP000541444">
    <property type="component" value="Unassembled WGS sequence"/>
</dbReference>
<keyword evidence="2" id="KW-1185">Reference proteome</keyword>
<gene>
    <name evidence="1" type="ORF">GIB67_030605</name>
</gene>
<protein>
    <recommendedName>
        <fullName evidence="3">Protein FAR1-RELATED SEQUENCE</fullName>
    </recommendedName>
</protein>
<dbReference type="OrthoDB" id="1691528at2759"/>
<organism evidence="1 2">
    <name type="scientific">Kingdonia uniflora</name>
    <dbReference type="NCBI Taxonomy" id="39325"/>
    <lineage>
        <taxon>Eukaryota</taxon>
        <taxon>Viridiplantae</taxon>
        <taxon>Streptophyta</taxon>
        <taxon>Embryophyta</taxon>
        <taxon>Tracheophyta</taxon>
        <taxon>Spermatophyta</taxon>
        <taxon>Magnoliopsida</taxon>
        <taxon>Ranunculales</taxon>
        <taxon>Circaeasteraceae</taxon>
        <taxon>Kingdonia</taxon>
    </lineage>
</organism>
<accession>A0A7J7NHS5</accession>
<comment type="caution">
    <text evidence="1">The sequence shown here is derived from an EMBL/GenBank/DDBJ whole genome shotgun (WGS) entry which is preliminary data.</text>
</comment>
<dbReference type="GO" id="GO:0008270">
    <property type="term" value="F:zinc ion binding"/>
    <property type="evidence" value="ECO:0007669"/>
    <property type="project" value="InterPro"/>
</dbReference>